<organism evidence="1">
    <name type="scientific">Caudovirales sp. ctUL28</name>
    <dbReference type="NCBI Taxonomy" id="2826778"/>
    <lineage>
        <taxon>Viruses</taxon>
        <taxon>Duplodnaviria</taxon>
        <taxon>Heunggongvirae</taxon>
        <taxon>Uroviricota</taxon>
        <taxon>Caudoviricetes</taxon>
    </lineage>
</organism>
<proteinExistence type="predicted"/>
<accession>A0A8S5MVV6</accession>
<dbReference type="EMBL" id="BK014996">
    <property type="protein sequence ID" value="DAD86231.1"/>
    <property type="molecule type" value="Genomic_DNA"/>
</dbReference>
<reference evidence="1" key="1">
    <citation type="journal article" date="2021" name="Proc. Natl. Acad. Sci. U.S.A.">
        <title>A Catalog of Tens of Thousands of Viruses from Human Metagenomes Reveals Hidden Associations with Chronic Diseases.</title>
        <authorList>
            <person name="Tisza M.J."/>
            <person name="Buck C.B."/>
        </authorList>
    </citation>
    <scope>NUCLEOTIDE SEQUENCE</scope>
    <source>
        <strain evidence="1">CtUL28</strain>
    </source>
</reference>
<protein>
    <submittedName>
        <fullName evidence="1">Uncharacterized protein</fullName>
    </submittedName>
</protein>
<evidence type="ECO:0000313" key="1">
    <source>
        <dbReference type="EMBL" id="DAD86231.1"/>
    </source>
</evidence>
<sequence>MYQKLPGLLLNFIKEGREVLQIDRKNRITLTRGDTAVLKMTSLISRPLRPKPAGKW</sequence>
<name>A0A8S5MVV6_9CAUD</name>